<feature type="compositionally biased region" description="Basic and acidic residues" evidence="1">
    <location>
        <begin position="83"/>
        <end position="99"/>
    </location>
</feature>
<evidence type="ECO:0000313" key="3">
    <source>
        <dbReference type="Proteomes" id="UP000191408"/>
    </source>
</evidence>
<dbReference type="OrthoDB" id="4362946at2759"/>
<dbReference type="STRING" id="60169.A0A1V6N9I7"/>
<feature type="compositionally biased region" description="Acidic residues" evidence="1">
    <location>
        <begin position="168"/>
        <end position="179"/>
    </location>
</feature>
<evidence type="ECO:0000256" key="1">
    <source>
        <dbReference type="SAM" id="MobiDB-lite"/>
    </source>
</evidence>
<name>A0A1V6N9I7_PENPO</name>
<proteinExistence type="predicted"/>
<protein>
    <submittedName>
        <fullName evidence="2">Uncharacterized protein</fullName>
    </submittedName>
</protein>
<feature type="region of interest" description="Disordered" evidence="1">
    <location>
        <begin position="20"/>
        <end position="243"/>
    </location>
</feature>
<gene>
    <name evidence="2" type="ORF">PENPOL_c017G08352</name>
</gene>
<dbReference type="Proteomes" id="UP000191408">
    <property type="component" value="Unassembled WGS sequence"/>
</dbReference>
<dbReference type="AlphaFoldDB" id="A0A1V6N9I7"/>
<organism evidence="2 3">
    <name type="scientific">Penicillium polonicum</name>
    <dbReference type="NCBI Taxonomy" id="60169"/>
    <lineage>
        <taxon>Eukaryota</taxon>
        <taxon>Fungi</taxon>
        <taxon>Dikarya</taxon>
        <taxon>Ascomycota</taxon>
        <taxon>Pezizomycotina</taxon>
        <taxon>Eurotiomycetes</taxon>
        <taxon>Eurotiomycetidae</taxon>
        <taxon>Eurotiales</taxon>
        <taxon>Aspergillaceae</taxon>
        <taxon>Penicillium</taxon>
    </lineage>
</organism>
<feature type="compositionally biased region" description="Pro residues" evidence="1">
    <location>
        <begin position="110"/>
        <end position="120"/>
    </location>
</feature>
<dbReference type="EMBL" id="MDYM01000017">
    <property type="protein sequence ID" value="OQD61283.1"/>
    <property type="molecule type" value="Genomic_DNA"/>
</dbReference>
<accession>A0A1V6N9I7</accession>
<keyword evidence="3" id="KW-1185">Reference proteome</keyword>
<evidence type="ECO:0000313" key="2">
    <source>
        <dbReference type="EMBL" id="OQD61283.1"/>
    </source>
</evidence>
<comment type="caution">
    <text evidence="2">The sequence shown here is derived from an EMBL/GenBank/DDBJ whole genome shotgun (WGS) entry which is preliminary data.</text>
</comment>
<sequence>MTMICRCFIKCLGICRRSRRDQNPKNTVLPFTQPPPDPGVVPEVAHPESPTTPIPPPPRDSEIVRTPKPGPSSKPTRMARRGRVTERGRVTKPGQEPKPKPGQKPKPKPKPSQAPKPKPGNVPEATSDSGGNISDEEYPPLPPSREGSRTGITPEMSDIDINEPRDIDDIDMPDAEAGDELFSYPRTPPGGRTPLPQDGDAGQGDTSSGEVLYFGSRSSRAGIPMRPRPDEPSSSGFSNDEVDELLYPTPTEEELATYRRKGAELVAWLEDPNEPGCYVAPATVTLDDMLNNFQEDYRFGVGQSVFQDVDDIFDGCEPETMGLTAQNNRYRRVTLSSKVNDEEILRENERDRMSNSFAHMIGPGIIMALSIYRYDCVQWNEIARALYVADHPITTLRHIMYSCVVNDETGPYIRRIAYPRHDRIFDSAERDPPLILERGTREYEELLGTKLGKATAILLISSLPRGTIRISRAVIWNYHSRLELRFQFEPIPDNERLNPEDQPATAECD</sequence>
<reference evidence="3" key="1">
    <citation type="journal article" date="2017" name="Nat. Microbiol.">
        <title>Global analysis of biosynthetic gene clusters reveals vast potential of secondary metabolite production in Penicillium species.</title>
        <authorList>
            <person name="Nielsen J.C."/>
            <person name="Grijseels S."/>
            <person name="Prigent S."/>
            <person name="Ji B."/>
            <person name="Dainat J."/>
            <person name="Nielsen K.F."/>
            <person name="Frisvad J.C."/>
            <person name="Workman M."/>
            <person name="Nielsen J."/>
        </authorList>
    </citation>
    <scope>NUCLEOTIDE SEQUENCE [LARGE SCALE GENOMIC DNA]</scope>
    <source>
        <strain evidence="3">IBT 4502</strain>
    </source>
</reference>